<proteinExistence type="predicted"/>
<reference evidence="2" key="1">
    <citation type="submission" date="2021-03" db="EMBL/GenBank/DDBJ databases">
        <title>Draft genome sequence of rust myrtle Austropuccinia psidii MF-1, a brazilian biotype.</title>
        <authorList>
            <person name="Quecine M.C."/>
            <person name="Pachon D.M.R."/>
            <person name="Bonatelli M.L."/>
            <person name="Correr F.H."/>
            <person name="Franceschini L.M."/>
            <person name="Leite T.F."/>
            <person name="Margarido G.R.A."/>
            <person name="Almeida C.A."/>
            <person name="Ferrarezi J.A."/>
            <person name="Labate C.A."/>
        </authorList>
    </citation>
    <scope>NUCLEOTIDE SEQUENCE</scope>
    <source>
        <strain evidence="2">MF-1</strain>
    </source>
</reference>
<evidence type="ECO:0000256" key="1">
    <source>
        <dbReference type="SAM" id="MobiDB-lite"/>
    </source>
</evidence>
<keyword evidence="3" id="KW-1185">Reference proteome</keyword>
<dbReference type="Proteomes" id="UP000765509">
    <property type="component" value="Unassembled WGS sequence"/>
</dbReference>
<dbReference type="AlphaFoldDB" id="A0A9Q3D3N9"/>
<sequence length="153" mass="17940">MAEKQQEWELLPSLWIGKMSSLLKMKKLMGPEKTEDLIRGWKPMSCKGKVQNIKAWLKNQSILSEDKKKKLAQENDKSPVEAPQASTRKNPPQQVPRKGKQAPKRNQKGKAKSKWNKFYSQNYRITKKEKTAMDNVFNLKELLWNSKKSRRKE</sequence>
<name>A0A9Q3D3N9_9BASI</name>
<organism evidence="2 3">
    <name type="scientific">Austropuccinia psidii MF-1</name>
    <dbReference type="NCBI Taxonomy" id="1389203"/>
    <lineage>
        <taxon>Eukaryota</taxon>
        <taxon>Fungi</taxon>
        <taxon>Dikarya</taxon>
        <taxon>Basidiomycota</taxon>
        <taxon>Pucciniomycotina</taxon>
        <taxon>Pucciniomycetes</taxon>
        <taxon>Pucciniales</taxon>
        <taxon>Sphaerophragmiaceae</taxon>
        <taxon>Austropuccinia</taxon>
    </lineage>
</organism>
<dbReference type="EMBL" id="AVOT02012827">
    <property type="protein sequence ID" value="MBW0494932.1"/>
    <property type="molecule type" value="Genomic_DNA"/>
</dbReference>
<evidence type="ECO:0000313" key="2">
    <source>
        <dbReference type="EMBL" id="MBW0494932.1"/>
    </source>
</evidence>
<feature type="compositionally biased region" description="Basic residues" evidence="1">
    <location>
        <begin position="97"/>
        <end position="115"/>
    </location>
</feature>
<gene>
    <name evidence="2" type="ORF">O181_034647</name>
</gene>
<feature type="region of interest" description="Disordered" evidence="1">
    <location>
        <begin position="65"/>
        <end position="118"/>
    </location>
</feature>
<evidence type="ECO:0000313" key="3">
    <source>
        <dbReference type="Proteomes" id="UP000765509"/>
    </source>
</evidence>
<accession>A0A9Q3D3N9</accession>
<comment type="caution">
    <text evidence="2">The sequence shown here is derived from an EMBL/GenBank/DDBJ whole genome shotgun (WGS) entry which is preliminary data.</text>
</comment>
<feature type="compositionally biased region" description="Basic and acidic residues" evidence="1">
    <location>
        <begin position="65"/>
        <end position="79"/>
    </location>
</feature>
<protein>
    <submittedName>
        <fullName evidence="2">Uncharacterized protein</fullName>
    </submittedName>
</protein>